<keyword evidence="16" id="KW-1185">Reference proteome</keyword>
<evidence type="ECO:0000256" key="10">
    <source>
        <dbReference type="ARBA" id="ARBA00023303"/>
    </source>
</evidence>
<gene>
    <name evidence="15" type="ORF">Fcan01_09806</name>
</gene>
<dbReference type="Gene3D" id="1.10.287.70">
    <property type="match status" value="1"/>
</dbReference>
<proteinExistence type="inferred from homology"/>
<evidence type="ECO:0000256" key="12">
    <source>
        <dbReference type="SAM" id="MobiDB-lite"/>
    </source>
</evidence>
<dbReference type="PANTHER" id="PTHR11767">
    <property type="entry name" value="INWARD RECTIFIER POTASSIUM CHANNEL"/>
    <property type="match status" value="1"/>
</dbReference>
<evidence type="ECO:0000256" key="8">
    <source>
        <dbReference type="ARBA" id="ARBA00023065"/>
    </source>
</evidence>
<keyword evidence="2 11" id="KW-0813">Transport</keyword>
<evidence type="ECO:0000256" key="7">
    <source>
        <dbReference type="ARBA" id="ARBA00022989"/>
    </source>
</evidence>
<keyword evidence="10 11" id="KW-0407">Ion channel</keyword>
<comment type="subcellular location">
    <subcellularLocation>
        <location evidence="1 11">Membrane</location>
        <topology evidence="1 11">Multi-pass membrane protein</topology>
    </subcellularLocation>
</comment>
<keyword evidence="6 11" id="KW-0630">Potassium</keyword>
<evidence type="ECO:0000313" key="15">
    <source>
        <dbReference type="EMBL" id="OXA56046.1"/>
    </source>
</evidence>
<protein>
    <submittedName>
        <fullName evidence="15">G protein-activated inward rectifier potassium channel 2</fullName>
    </submittedName>
</protein>
<dbReference type="EMBL" id="LNIX01000004">
    <property type="protein sequence ID" value="OXA56046.1"/>
    <property type="molecule type" value="Genomic_DNA"/>
</dbReference>
<evidence type="ECO:0000259" key="14">
    <source>
        <dbReference type="Pfam" id="PF01007"/>
    </source>
</evidence>
<evidence type="ECO:0000256" key="5">
    <source>
        <dbReference type="ARBA" id="ARBA00022882"/>
    </source>
</evidence>
<comment type="similarity">
    <text evidence="11">Belongs to the inward rectifier-type potassium channel (TC 1.A.2.1) family.</text>
</comment>
<dbReference type="GO" id="GO:0034765">
    <property type="term" value="P:regulation of monoatomic ion transmembrane transport"/>
    <property type="evidence" value="ECO:0007669"/>
    <property type="project" value="TreeGrafter"/>
</dbReference>
<feature type="compositionally biased region" description="Basic and acidic residues" evidence="12">
    <location>
        <begin position="57"/>
        <end position="71"/>
    </location>
</feature>
<organism evidence="15 16">
    <name type="scientific">Folsomia candida</name>
    <name type="common">Springtail</name>
    <dbReference type="NCBI Taxonomy" id="158441"/>
    <lineage>
        <taxon>Eukaryota</taxon>
        <taxon>Metazoa</taxon>
        <taxon>Ecdysozoa</taxon>
        <taxon>Arthropoda</taxon>
        <taxon>Hexapoda</taxon>
        <taxon>Collembola</taxon>
        <taxon>Entomobryomorpha</taxon>
        <taxon>Isotomoidea</taxon>
        <taxon>Isotomidae</taxon>
        <taxon>Proisotominae</taxon>
        <taxon>Folsomia</taxon>
    </lineage>
</organism>
<dbReference type="GO" id="GO:0005886">
    <property type="term" value="C:plasma membrane"/>
    <property type="evidence" value="ECO:0007669"/>
    <property type="project" value="TreeGrafter"/>
</dbReference>
<keyword evidence="9 13" id="KW-0472">Membrane</keyword>
<evidence type="ECO:0000256" key="6">
    <source>
        <dbReference type="ARBA" id="ARBA00022958"/>
    </source>
</evidence>
<name>A0A226EHB6_FOLCA</name>
<dbReference type="Pfam" id="PF01007">
    <property type="entry name" value="IRK"/>
    <property type="match status" value="1"/>
</dbReference>
<feature type="transmembrane region" description="Helical" evidence="13">
    <location>
        <begin position="137"/>
        <end position="159"/>
    </location>
</feature>
<feature type="domain" description="Potassium channel inwardly rectifying transmembrane" evidence="14">
    <location>
        <begin position="100"/>
        <end position="239"/>
    </location>
</feature>
<dbReference type="Gene3D" id="2.60.40.1400">
    <property type="entry name" value="G protein-activated inward rectifier potassium channel 1"/>
    <property type="match status" value="1"/>
</dbReference>
<evidence type="ECO:0000313" key="16">
    <source>
        <dbReference type="Proteomes" id="UP000198287"/>
    </source>
</evidence>
<evidence type="ECO:0000256" key="1">
    <source>
        <dbReference type="ARBA" id="ARBA00004141"/>
    </source>
</evidence>
<accession>A0A226EHB6</accession>
<evidence type="ECO:0000256" key="9">
    <source>
        <dbReference type="ARBA" id="ARBA00023136"/>
    </source>
</evidence>
<reference evidence="15 16" key="1">
    <citation type="submission" date="2015-12" db="EMBL/GenBank/DDBJ databases">
        <title>The genome of Folsomia candida.</title>
        <authorList>
            <person name="Faddeeva A."/>
            <person name="Derks M.F."/>
            <person name="Anvar Y."/>
            <person name="Smit S."/>
            <person name="Van Straalen N."/>
            <person name="Roelofs D."/>
        </authorList>
    </citation>
    <scope>NUCLEOTIDE SEQUENCE [LARGE SCALE GENOMIC DNA]</scope>
    <source>
        <strain evidence="15 16">VU population</strain>
        <tissue evidence="15">Whole body</tissue>
    </source>
</reference>
<keyword evidence="8 11" id="KW-0406">Ion transport</keyword>
<keyword evidence="4 11" id="KW-0812">Transmembrane</keyword>
<evidence type="ECO:0000256" key="13">
    <source>
        <dbReference type="SAM" id="Phobius"/>
    </source>
</evidence>
<dbReference type="GO" id="GO:0034702">
    <property type="term" value="C:monoatomic ion channel complex"/>
    <property type="evidence" value="ECO:0007669"/>
    <property type="project" value="UniProtKB-KW"/>
</dbReference>
<feature type="region of interest" description="Disordered" evidence="12">
    <location>
        <begin position="47"/>
        <end position="75"/>
    </location>
</feature>
<sequence>MMKDPVWDSLITHHNLEANHKRVGSDNTNYLIDIEASANEAIRDANAATSCATSPDSESRSSSETSNKDSDLGGNLIVPNSFMDNAYSSKNKKPYTKRLVRKSGGVCVKIVNVEDRGERYVGDFFTTLVDVKWRWTLTYFTISYVLSWFLFALIWWVIVRGHGDMDHFEEEGWKPCVVGVASFSSIFLFSLETQHTIGYGYHRMSDECMEAIILLVVQSIIGVIIESLTVGVFIVKLSRSKKRAQTVVFSKFAVICQKEKGLALMFRVADVGKVPQWRPCIFYVLN</sequence>
<evidence type="ECO:0000256" key="4">
    <source>
        <dbReference type="ARBA" id="ARBA00022692"/>
    </source>
</evidence>
<evidence type="ECO:0000256" key="3">
    <source>
        <dbReference type="ARBA" id="ARBA00022538"/>
    </source>
</evidence>
<dbReference type="PRINTS" id="PR01320">
    <property type="entry name" value="KIRCHANNEL"/>
</dbReference>
<dbReference type="PANTHER" id="PTHR11767:SF102">
    <property type="entry name" value="INWARDLY RECTIFYING POTASSIUM CHANNEL 1, ISOFORM F"/>
    <property type="match status" value="1"/>
</dbReference>
<keyword evidence="3 11" id="KW-0633">Potassium transport</keyword>
<keyword evidence="5 11" id="KW-0851">Voltage-gated channel</keyword>
<comment type="caution">
    <text evidence="15">The sequence shown here is derived from an EMBL/GenBank/DDBJ whole genome shotgun (WGS) entry which is preliminary data.</text>
</comment>
<dbReference type="InterPro" id="IPR040445">
    <property type="entry name" value="Kir_TM"/>
</dbReference>
<dbReference type="SUPFAM" id="SSF81324">
    <property type="entry name" value="Voltage-gated potassium channels"/>
    <property type="match status" value="1"/>
</dbReference>
<feature type="transmembrane region" description="Helical" evidence="13">
    <location>
        <begin position="211"/>
        <end position="235"/>
    </location>
</feature>
<evidence type="ECO:0000256" key="2">
    <source>
        <dbReference type="ARBA" id="ARBA00022448"/>
    </source>
</evidence>
<dbReference type="Proteomes" id="UP000198287">
    <property type="component" value="Unassembled WGS sequence"/>
</dbReference>
<dbReference type="GO" id="GO:0005242">
    <property type="term" value="F:inward rectifier potassium channel activity"/>
    <property type="evidence" value="ECO:0007669"/>
    <property type="project" value="InterPro"/>
</dbReference>
<dbReference type="InterPro" id="IPR013518">
    <property type="entry name" value="K_chnl_inward-rec_Kir_cyto"/>
</dbReference>
<keyword evidence="7 13" id="KW-1133">Transmembrane helix</keyword>
<dbReference type="FunFam" id="1.10.287.70:FF:000019">
    <property type="entry name" value="G protein-activated inward rectifier potassium channel 1"/>
    <property type="match status" value="1"/>
</dbReference>
<evidence type="ECO:0000256" key="11">
    <source>
        <dbReference type="RuleBase" id="RU003822"/>
    </source>
</evidence>
<dbReference type="OrthoDB" id="273257at2759"/>
<dbReference type="AlphaFoldDB" id="A0A226EHB6"/>
<dbReference type="InterPro" id="IPR016449">
    <property type="entry name" value="K_chnl_inward-rec_Kir"/>
</dbReference>
<dbReference type="GO" id="GO:1990573">
    <property type="term" value="P:potassium ion import across plasma membrane"/>
    <property type="evidence" value="ECO:0007669"/>
    <property type="project" value="TreeGrafter"/>
</dbReference>